<evidence type="ECO:0000313" key="3">
    <source>
        <dbReference type="EMBL" id="KAA9357273.1"/>
    </source>
</evidence>
<accession>A0A5N1JTZ3</accession>
<feature type="region of interest" description="Disordered" evidence="1">
    <location>
        <begin position="1"/>
        <end position="28"/>
    </location>
</feature>
<organism evidence="3 4">
    <name type="scientific">Larkinella humicola</name>
    <dbReference type="NCBI Taxonomy" id="2607654"/>
    <lineage>
        <taxon>Bacteria</taxon>
        <taxon>Pseudomonadati</taxon>
        <taxon>Bacteroidota</taxon>
        <taxon>Cytophagia</taxon>
        <taxon>Cytophagales</taxon>
        <taxon>Spirosomataceae</taxon>
        <taxon>Larkinella</taxon>
    </lineage>
</organism>
<evidence type="ECO:0000256" key="2">
    <source>
        <dbReference type="SAM" id="Phobius"/>
    </source>
</evidence>
<evidence type="ECO:0000313" key="4">
    <source>
        <dbReference type="Proteomes" id="UP000326344"/>
    </source>
</evidence>
<dbReference type="RefSeq" id="WP_150875397.1">
    <property type="nucleotide sequence ID" value="NZ_VTWS01000001.1"/>
</dbReference>
<protein>
    <submittedName>
        <fullName evidence="3">Uncharacterized protein</fullName>
    </submittedName>
</protein>
<keyword evidence="2" id="KW-1133">Transmembrane helix</keyword>
<feature type="transmembrane region" description="Helical" evidence="2">
    <location>
        <begin position="50"/>
        <end position="70"/>
    </location>
</feature>
<dbReference type="EMBL" id="VTWS01000001">
    <property type="protein sequence ID" value="KAA9357273.1"/>
    <property type="molecule type" value="Genomic_DNA"/>
</dbReference>
<name>A0A5N1JTZ3_9BACT</name>
<gene>
    <name evidence="3" type="ORF">F0P93_05925</name>
</gene>
<dbReference type="AlphaFoldDB" id="A0A5N1JTZ3"/>
<feature type="transmembrane region" description="Helical" evidence="2">
    <location>
        <begin position="76"/>
        <end position="96"/>
    </location>
</feature>
<keyword evidence="2" id="KW-0472">Membrane</keyword>
<feature type="compositionally biased region" description="Polar residues" evidence="1">
    <location>
        <begin position="1"/>
        <end position="11"/>
    </location>
</feature>
<comment type="caution">
    <text evidence="3">The sequence shown here is derived from an EMBL/GenBank/DDBJ whole genome shotgun (WGS) entry which is preliminary data.</text>
</comment>
<reference evidence="3 4" key="1">
    <citation type="submission" date="2019-09" db="EMBL/GenBank/DDBJ databases">
        <title>Genome Sequence of Larkinella sp MA1.</title>
        <authorList>
            <person name="Srinivasan S."/>
        </authorList>
    </citation>
    <scope>NUCLEOTIDE SEQUENCE [LARGE SCALE GENOMIC DNA]</scope>
    <source>
        <strain evidence="3 4">MA1</strain>
    </source>
</reference>
<keyword evidence="4" id="KW-1185">Reference proteome</keyword>
<evidence type="ECO:0000256" key="1">
    <source>
        <dbReference type="SAM" id="MobiDB-lite"/>
    </source>
</evidence>
<dbReference type="Proteomes" id="UP000326344">
    <property type="component" value="Unassembled WGS sequence"/>
</dbReference>
<sequence>MKNNAFRTQPPVSRYQPEPAKVHATPRTPPRRVKMGFWARIKKRDHIASALALAGVTYLLCRFALGVVVSKRIAELTALGTVAAVLMLVSALLLTIDSGRDNHRMH</sequence>
<proteinExistence type="predicted"/>
<keyword evidence="2" id="KW-0812">Transmembrane</keyword>